<evidence type="ECO:0000259" key="6">
    <source>
        <dbReference type="SMART" id="SM00702"/>
    </source>
</evidence>
<keyword evidence="8" id="KW-1185">Reference proteome</keyword>
<dbReference type="Pfam" id="PF13640">
    <property type="entry name" value="2OG-FeII_Oxy_3"/>
    <property type="match status" value="1"/>
</dbReference>
<dbReference type="InterPro" id="IPR044862">
    <property type="entry name" value="Pro_4_hyd_alph_FE2OG_OXY"/>
</dbReference>
<dbReference type="PANTHER" id="PTHR10869">
    <property type="entry name" value="PROLYL 4-HYDROXYLASE ALPHA SUBUNIT"/>
    <property type="match status" value="1"/>
</dbReference>
<protein>
    <recommendedName>
        <fullName evidence="6">Prolyl 4-hydroxylase alpha subunit domain-containing protein</fullName>
    </recommendedName>
</protein>
<comment type="cofactor">
    <cofactor evidence="1">
        <name>L-ascorbate</name>
        <dbReference type="ChEBI" id="CHEBI:38290"/>
    </cofactor>
</comment>
<evidence type="ECO:0000313" key="7">
    <source>
        <dbReference type="EMBL" id="KZS96470.1"/>
    </source>
</evidence>
<dbReference type="STRING" id="1314777.A0A164Y0R4"/>
<dbReference type="GO" id="GO:0005506">
    <property type="term" value="F:iron ion binding"/>
    <property type="evidence" value="ECO:0007669"/>
    <property type="project" value="InterPro"/>
</dbReference>
<dbReference type="SMART" id="SM00702">
    <property type="entry name" value="P4Hc"/>
    <property type="match status" value="1"/>
</dbReference>
<sequence length="215" mass="24579">MPEYAKKFALVIDNLFTQADCDKLLAAAGVFLSEENWEVAQINGGTHEYTDTTYRNSGRKMIDDHELANWILEKLRPYLSEIAEIQTFKTHGTQRRGPKKARLLRLNERLRFLRYGRGEFFKPHCDGAYHTPDGSEVSYYTLQIYINGDEASLEGGSTRFFALPDMFSAMSPEKNTLDVPARTGRVLIFEQNGMAHSGEEVSRGIKISMRTDFMY</sequence>
<keyword evidence="5" id="KW-0408">Iron</keyword>
<feature type="domain" description="Prolyl 4-hydroxylase alpha subunit" evidence="6">
    <location>
        <begin position="7"/>
        <end position="214"/>
    </location>
</feature>
<dbReference type="Gene3D" id="2.60.120.620">
    <property type="entry name" value="q2cbj1_9rhob like domain"/>
    <property type="match status" value="1"/>
</dbReference>
<evidence type="ECO:0000256" key="1">
    <source>
        <dbReference type="ARBA" id="ARBA00001961"/>
    </source>
</evidence>
<dbReference type="GO" id="GO:0005783">
    <property type="term" value="C:endoplasmic reticulum"/>
    <property type="evidence" value="ECO:0007669"/>
    <property type="project" value="TreeGrafter"/>
</dbReference>
<dbReference type="EMBL" id="KV419399">
    <property type="protein sequence ID" value="KZS96470.1"/>
    <property type="molecule type" value="Genomic_DNA"/>
</dbReference>
<dbReference type="SUPFAM" id="SSF51197">
    <property type="entry name" value="Clavaminate synthase-like"/>
    <property type="match status" value="1"/>
</dbReference>
<reference evidence="7 8" key="1">
    <citation type="journal article" date="2016" name="Mol. Biol. Evol.">
        <title>Comparative Genomics of Early-Diverging Mushroom-Forming Fungi Provides Insights into the Origins of Lignocellulose Decay Capabilities.</title>
        <authorList>
            <person name="Nagy L.G."/>
            <person name="Riley R."/>
            <person name="Tritt A."/>
            <person name="Adam C."/>
            <person name="Daum C."/>
            <person name="Floudas D."/>
            <person name="Sun H."/>
            <person name="Yadav J.S."/>
            <person name="Pangilinan J."/>
            <person name="Larsson K.H."/>
            <person name="Matsuura K."/>
            <person name="Barry K."/>
            <person name="Labutti K."/>
            <person name="Kuo R."/>
            <person name="Ohm R.A."/>
            <person name="Bhattacharya S.S."/>
            <person name="Shirouzu T."/>
            <person name="Yoshinaga Y."/>
            <person name="Martin F.M."/>
            <person name="Grigoriev I.V."/>
            <person name="Hibbett D.S."/>
        </authorList>
    </citation>
    <scope>NUCLEOTIDE SEQUENCE [LARGE SCALE GENOMIC DNA]</scope>
    <source>
        <strain evidence="7 8">HHB9708</strain>
    </source>
</reference>
<evidence type="ECO:0000256" key="3">
    <source>
        <dbReference type="ARBA" id="ARBA00022964"/>
    </source>
</evidence>
<proteinExistence type="predicted"/>
<dbReference type="GO" id="GO:0004656">
    <property type="term" value="F:procollagen-proline 4-dioxygenase activity"/>
    <property type="evidence" value="ECO:0007669"/>
    <property type="project" value="TreeGrafter"/>
</dbReference>
<accession>A0A164Y0R4</accession>
<evidence type="ECO:0000313" key="8">
    <source>
        <dbReference type="Proteomes" id="UP000076722"/>
    </source>
</evidence>
<dbReference type="OrthoDB" id="69177at2759"/>
<dbReference type="InterPro" id="IPR006620">
    <property type="entry name" value="Pro_4_hyd_alph"/>
</dbReference>
<organism evidence="7 8">
    <name type="scientific">Sistotremastrum niveocremeum HHB9708</name>
    <dbReference type="NCBI Taxonomy" id="1314777"/>
    <lineage>
        <taxon>Eukaryota</taxon>
        <taxon>Fungi</taxon>
        <taxon>Dikarya</taxon>
        <taxon>Basidiomycota</taxon>
        <taxon>Agaricomycotina</taxon>
        <taxon>Agaricomycetes</taxon>
        <taxon>Sistotremastrales</taxon>
        <taxon>Sistotremastraceae</taxon>
        <taxon>Sertulicium</taxon>
        <taxon>Sertulicium niveocremeum</taxon>
    </lineage>
</organism>
<evidence type="ECO:0000256" key="5">
    <source>
        <dbReference type="ARBA" id="ARBA00023004"/>
    </source>
</evidence>
<dbReference type="AlphaFoldDB" id="A0A164Y0R4"/>
<evidence type="ECO:0000256" key="4">
    <source>
        <dbReference type="ARBA" id="ARBA00023002"/>
    </source>
</evidence>
<keyword evidence="4" id="KW-0560">Oxidoreductase</keyword>
<dbReference type="PANTHER" id="PTHR10869:SF241">
    <property type="entry name" value="FE2OG DIOXYGENASE DOMAIN-CONTAINING PROTEIN"/>
    <property type="match status" value="1"/>
</dbReference>
<keyword evidence="2" id="KW-0479">Metal-binding</keyword>
<evidence type="ECO:0000256" key="2">
    <source>
        <dbReference type="ARBA" id="ARBA00022723"/>
    </source>
</evidence>
<name>A0A164Y0R4_9AGAM</name>
<dbReference type="Proteomes" id="UP000076722">
    <property type="component" value="Unassembled WGS sequence"/>
</dbReference>
<dbReference type="InterPro" id="IPR045054">
    <property type="entry name" value="P4HA-like"/>
</dbReference>
<gene>
    <name evidence="7" type="ORF">SISNIDRAFT_385111</name>
</gene>
<feature type="non-terminal residue" evidence="7">
    <location>
        <position position="215"/>
    </location>
</feature>
<dbReference type="GO" id="GO:0031418">
    <property type="term" value="F:L-ascorbic acid binding"/>
    <property type="evidence" value="ECO:0007669"/>
    <property type="project" value="InterPro"/>
</dbReference>
<keyword evidence="3" id="KW-0223">Dioxygenase</keyword>